<dbReference type="eggNOG" id="ENOG5031MW7">
    <property type="taxonomic scope" value="Bacteria"/>
</dbReference>
<dbReference type="SUPFAM" id="SSF141371">
    <property type="entry name" value="PilZ domain-like"/>
    <property type="match status" value="1"/>
</dbReference>
<dbReference type="EMBL" id="CP002738">
    <property type="protein sequence ID" value="AEG02481.1"/>
    <property type="molecule type" value="Genomic_DNA"/>
</dbReference>
<dbReference type="GO" id="GO:0035438">
    <property type="term" value="F:cyclic-di-GMP binding"/>
    <property type="evidence" value="ECO:0007669"/>
    <property type="project" value="InterPro"/>
</dbReference>
<name>G0A161_METMM</name>
<keyword evidence="3" id="KW-1185">Reference proteome</keyword>
<evidence type="ECO:0000313" key="3">
    <source>
        <dbReference type="Proteomes" id="UP000008888"/>
    </source>
</evidence>
<accession>G0A161</accession>
<organism evidence="2 3">
    <name type="scientific">Methylomonas methanica (strain DSM 25384 / MC09)</name>
    <dbReference type="NCBI Taxonomy" id="857087"/>
    <lineage>
        <taxon>Bacteria</taxon>
        <taxon>Pseudomonadati</taxon>
        <taxon>Pseudomonadota</taxon>
        <taxon>Gammaproteobacteria</taxon>
        <taxon>Methylococcales</taxon>
        <taxon>Methylococcaceae</taxon>
        <taxon>Methylomonas</taxon>
    </lineage>
</organism>
<reference evidence="2 3" key="1">
    <citation type="journal article" date="2011" name="J. Bacteriol.">
        <title>Complete Genome Sequence of the Aerobic Marine Methanotroph Methylomonas methanica MC09.</title>
        <authorList>
            <person name="Boden R."/>
            <person name="Cunliffe M."/>
            <person name="Scanlan J."/>
            <person name="Moussard H."/>
            <person name="Kits K.D."/>
            <person name="Klotz M.G."/>
            <person name="Jetten M.S."/>
            <person name="Vuilleumier S."/>
            <person name="Han J."/>
            <person name="Peters L."/>
            <person name="Mikhailova N."/>
            <person name="Teshima H."/>
            <person name="Tapia R."/>
            <person name="Kyrpides N."/>
            <person name="Ivanova N."/>
            <person name="Pagani I."/>
            <person name="Cheng J.F."/>
            <person name="Goodwin L."/>
            <person name="Han C."/>
            <person name="Hauser L."/>
            <person name="Land M.L."/>
            <person name="Lapidus A."/>
            <person name="Lucas S."/>
            <person name="Pitluck S."/>
            <person name="Woyke T."/>
            <person name="Stein L."/>
            <person name="Murrell J.C."/>
        </authorList>
    </citation>
    <scope>NUCLEOTIDE SEQUENCE [LARGE SCALE GENOMIC DNA]</scope>
    <source>
        <strain evidence="2 3">MC09</strain>
    </source>
</reference>
<evidence type="ECO:0000313" key="2">
    <source>
        <dbReference type="EMBL" id="AEG02481.1"/>
    </source>
</evidence>
<dbReference type="RefSeq" id="WP_013820697.1">
    <property type="nucleotide sequence ID" value="NC_015572.1"/>
</dbReference>
<reference evidence="3" key="3">
    <citation type="submission" date="2011-05" db="EMBL/GenBank/DDBJ databases">
        <title>Complete sequence of Methylomonas methanica MC09.</title>
        <authorList>
            <consortium name="US DOE Joint Genome Institute"/>
            <person name="Lucas S."/>
            <person name="Han J."/>
            <person name="Lapidus A."/>
            <person name="Cheng J.-F."/>
            <person name="Goodwin L."/>
            <person name="Pitluck S."/>
            <person name="Peters L."/>
            <person name="Mikhailova N."/>
            <person name="Teshima H."/>
            <person name="Han C."/>
            <person name="Tapia R."/>
            <person name="Land M."/>
            <person name="Hauser L."/>
            <person name="Kyrpides N."/>
            <person name="Ivanova N."/>
            <person name="Pagani I."/>
            <person name="Stein L."/>
            <person name="Woyke T."/>
        </authorList>
    </citation>
    <scope>NUCLEOTIDE SEQUENCE [LARGE SCALE GENOMIC DNA]</scope>
    <source>
        <strain evidence="3">MC09</strain>
    </source>
</reference>
<dbReference type="HOGENOM" id="CLU_1330667_0_0_6"/>
<evidence type="ECO:0000259" key="1">
    <source>
        <dbReference type="Pfam" id="PF07238"/>
    </source>
</evidence>
<sequence>MMNAIQPEEDRAYRKNLSSNGLIYLGFEEHPIKVVNLSLTGFLAELSDTQHGHRIKDIFNSLQVSPRVDIYLPEMRVAGEAEVVRVEATDEGLLIGIEFRDLSYDIDNLLYNRRAYRKNISTLGEIAVDGNDYVFTTQNVSVDGLMVRVARVLDIAAGSRLTFSFRELRLEGEAEVIWAEVDEHSTLLGLKYVHLEREGFPGVPRFVRDQVLSA</sequence>
<protein>
    <submittedName>
        <fullName evidence="2">Type IV pilus assembly PilZ</fullName>
    </submittedName>
</protein>
<dbReference type="Proteomes" id="UP000008888">
    <property type="component" value="Chromosome"/>
</dbReference>
<dbReference type="KEGG" id="mmt:Metme_4128"/>
<feature type="domain" description="PilZ" evidence="1">
    <location>
        <begin position="112"/>
        <end position="197"/>
    </location>
</feature>
<reference key="2">
    <citation type="submission" date="2011-05" db="EMBL/GenBank/DDBJ databases">
        <title>Complete genome sequence of the aerobic marine methanotroph Methylomonas methanica MC09.</title>
        <authorList>
            <person name="Boden R."/>
            <person name="Cunliffe M."/>
            <person name="Scanlan J."/>
            <person name="Moussard H."/>
            <person name="Kits K.D."/>
            <person name="Klotz M."/>
            <person name="Jetten M."/>
            <person name="Vuilleumier S."/>
            <person name="Han J."/>
            <person name="Peters L."/>
            <person name="Mikhailova N."/>
            <person name="Teshima H."/>
            <person name="Tapia R."/>
            <person name="Kyrpides N."/>
            <person name="Ivanova N."/>
            <person name="Pagani I."/>
            <person name="Cheng J.-F."/>
            <person name="Goodwin L."/>
            <person name="Han C."/>
            <person name="Hauser L."/>
            <person name="Land M."/>
            <person name="Lapidus A."/>
            <person name="Lucas S."/>
            <person name="Pitluck S."/>
            <person name="Woyke T."/>
            <person name="Stein L.Y."/>
            <person name="Murrell C."/>
        </authorList>
    </citation>
    <scope>NUCLEOTIDE SEQUENCE</scope>
    <source>
        <strain>MC09</strain>
    </source>
</reference>
<dbReference type="Pfam" id="PF07238">
    <property type="entry name" value="PilZ"/>
    <property type="match status" value="1"/>
</dbReference>
<gene>
    <name evidence="2" type="ordered locus">Metme_4128</name>
</gene>
<dbReference type="AlphaFoldDB" id="G0A161"/>
<dbReference type="Gene3D" id="2.40.10.220">
    <property type="entry name" value="predicted glycosyltransferase like domains"/>
    <property type="match status" value="1"/>
</dbReference>
<proteinExistence type="predicted"/>
<dbReference type="InterPro" id="IPR009875">
    <property type="entry name" value="PilZ_domain"/>
</dbReference>